<dbReference type="AlphaFoldDB" id="A0A6J6D1M7"/>
<gene>
    <name evidence="2" type="ORF">UFOPK1618_00287</name>
</gene>
<dbReference type="InterPro" id="IPR018713">
    <property type="entry name" value="MPAB/Lcp_cat_dom"/>
</dbReference>
<evidence type="ECO:0000313" key="2">
    <source>
        <dbReference type="EMBL" id="CAB4557244.1"/>
    </source>
</evidence>
<organism evidence="2">
    <name type="scientific">freshwater metagenome</name>
    <dbReference type="NCBI Taxonomy" id="449393"/>
    <lineage>
        <taxon>unclassified sequences</taxon>
        <taxon>metagenomes</taxon>
        <taxon>ecological metagenomes</taxon>
    </lineage>
</organism>
<dbReference type="PANTHER" id="PTHR36151">
    <property type="entry name" value="BLR2777 PROTEIN"/>
    <property type="match status" value="1"/>
</dbReference>
<dbReference type="EMBL" id="CAEZTF010000034">
    <property type="protein sequence ID" value="CAB4557244.1"/>
    <property type="molecule type" value="Genomic_DNA"/>
</dbReference>
<dbReference type="GO" id="GO:0016491">
    <property type="term" value="F:oxidoreductase activity"/>
    <property type="evidence" value="ECO:0007669"/>
    <property type="project" value="InterPro"/>
</dbReference>
<sequence length="311" mass="34227">MANNALQENLSRRFRKLLSGDPNGIPPWLEVVAAGDEAGFFVPTDAPWVVHADFGTLVGGIRALLMQALHPGSLTGVKNHSRYEKDPLGRLAGTIRWLTVTTFGSKSAVAGEASRVNRLHERVTGEYTTGAGERIPYKAADQDLLLWVHIAFMESFLVAHQMYSWREIPKGTAATGADNYVSQWSVSVAPLGLNKVPMTEADLEAQITSIYDRGLLNNTDDTLRVVEFIKNPPLPALAIPIYRLLFDAAVVSLRPEFRELLGLKAKPKWLIQPLTKGVLKFMRLAIGPESPIEDGAIARLKRIGAWPVDKN</sequence>
<name>A0A6J6D1M7_9ZZZZ</name>
<reference evidence="2" key="1">
    <citation type="submission" date="2020-05" db="EMBL/GenBank/DDBJ databases">
        <authorList>
            <person name="Chiriac C."/>
            <person name="Salcher M."/>
            <person name="Ghai R."/>
            <person name="Kavagutti S V."/>
        </authorList>
    </citation>
    <scope>NUCLEOTIDE SEQUENCE</scope>
</reference>
<feature type="domain" description="ER-bound oxygenase mpaB/mpaB'/Rubber oxygenase catalytic" evidence="1">
    <location>
        <begin position="48"/>
        <end position="270"/>
    </location>
</feature>
<proteinExistence type="predicted"/>
<accession>A0A6J6D1M7</accession>
<protein>
    <submittedName>
        <fullName evidence="2">Unannotated protein</fullName>
    </submittedName>
</protein>
<dbReference type="PANTHER" id="PTHR36151:SF3">
    <property type="entry name" value="ER-BOUND OXYGENASE MPAB_MPAB'_RUBBER OXYGENASE CATALYTIC DOMAIN-CONTAINING PROTEIN"/>
    <property type="match status" value="1"/>
</dbReference>
<evidence type="ECO:0000259" key="1">
    <source>
        <dbReference type="Pfam" id="PF09995"/>
    </source>
</evidence>
<dbReference type="Pfam" id="PF09995">
    <property type="entry name" value="MPAB_Lcp_cat"/>
    <property type="match status" value="1"/>
</dbReference>